<dbReference type="Pfam" id="PF06803">
    <property type="entry name" value="DUF1232"/>
    <property type="match status" value="1"/>
</dbReference>
<keyword evidence="7" id="KW-1185">Reference proteome</keyword>
<dbReference type="PATRIC" id="fig|43658.5.peg.2564"/>
<evidence type="ECO:0000313" key="6">
    <source>
        <dbReference type="EMBL" id="KJZ08588.1"/>
    </source>
</evidence>
<evidence type="ECO:0000313" key="7">
    <source>
        <dbReference type="Proteomes" id="UP000033452"/>
    </source>
</evidence>
<evidence type="ECO:0000256" key="4">
    <source>
        <dbReference type="ARBA" id="ARBA00023136"/>
    </source>
</evidence>
<dbReference type="EMBL" id="JXYA01000026">
    <property type="protein sequence ID" value="KJZ08588.1"/>
    <property type="molecule type" value="Genomic_DNA"/>
</dbReference>
<proteinExistence type="predicted"/>
<keyword evidence="4" id="KW-0472">Membrane</keyword>
<gene>
    <name evidence="6" type="ORF">TW77_12110</name>
</gene>
<feature type="domain" description="DUF1232" evidence="5">
    <location>
        <begin position="85"/>
        <end position="115"/>
    </location>
</feature>
<keyword evidence="3" id="KW-1133">Transmembrane helix</keyword>
<comment type="subcellular location">
    <subcellularLocation>
        <location evidence="1">Endomembrane system</location>
        <topology evidence="1">Multi-pass membrane protein</topology>
    </subcellularLocation>
</comment>
<dbReference type="AlphaFoldDB" id="A0A0F4QLL5"/>
<dbReference type="Proteomes" id="UP000033452">
    <property type="component" value="Unassembled WGS sequence"/>
</dbReference>
<name>A0A0F4QLL5_9GAMM</name>
<comment type="caution">
    <text evidence="6">The sequence shown here is derived from an EMBL/GenBank/DDBJ whole genome shotgun (WGS) entry which is preliminary data.</text>
</comment>
<accession>A0A0F4QLL5</accession>
<dbReference type="OrthoDB" id="9813247at2"/>
<dbReference type="RefSeq" id="WP_046005239.1">
    <property type="nucleotide sequence ID" value="NZ_JXYA01000026.1"/>
</dbReference>
<organism evidence="6 7">
    <name type="scientific">Pseudoalteromonas rubra</name>
    <dbReference type="NCBI Taxonomy" id="43658"/>
    <lineage>
        <taxon>Bacteria</taxon>
        <taxon>Pseudomonadati</taxon>
        <taxon>Pseudomonadota</taxon>
        <taxon>Gammaproteobacteria</taxon>
        <taxon>Alteromonadales</taxon>
        <taxon>Pseudoalteromonadaceae</taxon>
        <taxon>Pseudoalteromonas</taxon>
    </lineage>
</organism>
<evidence type="ECO:0000256" key="1">
    <source>
        <dbReference type="ARBA" id="ARBA00004127"/>
    </source>
</evidence>
<evidence type="ECO:0000259" key="5">
    <source>
        <dbReference type="Pfam" id="PF06803"/>
    </source>
</evidence>
<dbReference type="InterPro" id="IPR010652">
    <property type="entry name" value="DUF1232"/>
</dbReference>
<dbReference type="GO" id="GO:0012505">
    <property type="term" value="C:endomembrane system"/>
    <property type="evidence" value="ECO:0007669"/>
    <property type="project" value="UniProtKB-SubCell"/>
</dbReference>
<reference evidence="6 7" key="1">
    <citation type="journal article" date="2015" name="BMC Genomics">
        <title>Genome mining reveals unlocked bioactive potential of marine Gram-negative bacteria.</title>
        <authorList>
            <person name="Machado H."/>
            <person name="Sonnenschein E.C."/>
            <person name="Melchiorsen J."/>
            <person name="Gram L."/>
        </authorList>
    </citation>
    <scope>NUCLEOTIDE SEQUENCE [LARGE SCALE GENOMIC DNA]</scope>
    <source>
        <strain evidence="6 7">S2471</strain>
    </source>
</reference>
<keyword evidence="2" id="KW-0812">Transmembrane</keyword>
<evidence type="ECO:0000256" key="3">
    <source>
        <dbReference type="ARBA" id="ARBA00022989"/>
    </source>
</evidence>
<sequence length="183" mass="21056">MSIEINFELSDADLAHFRSMMNATIEKSQGLSDDEIISKAKELVNNMEKSNLPEFVRTRMMSLAALIDAVQDEEWQMPEDEKREIMLSLAYFSEPEDIVPDNVPVLGYIDDAIMIELVLQELSLDLSAYRQFCGFRATEEARRGDAAKVDRESWLAGTRSQIRSSMRRNRSSTKKSRFFSRIM</sequence>
<evidence type="ECO:0000256" key="2">
    <source>
        <dbReference type="ARBA" id="ARBA00022692"/>
    </source>
</evidence>
<protein>
    <recommendedName>
        <fullName evidence="5">DUF1232 domain-containing protein</fullName>
    </recommendedName>
</protein>